<reference evidence="3 4" key="1">
    <citation type="submission" date="2021-03" db="EMBL/GenBank/DDBJ databases">
        <title>Genomic Encyclopedia of Type Strains, Phase IV (KMG-IV): sequencing the most valuable type-strain genomes for metagenomic binning, comparative biology and taxonomic classification.</title>
        <authorList>
            <person name="Goeker M."/>
        </authorList>
    </citation>
    <scope>NUCLEOTIDE SEQUENCE [LARGE SCALE GENOMIC DNA]</scope>
    <source>
        <strain evidence="3 4">DSM 26806</strain>
    </source>
</reference>
<keyword evidence="3" id="KW-0282">Flagellum</keyword>
<comment type="similarity">
    <text evidence="1">Belongs to the FlgD family.</text>
</comment>
<keyword evidence="3" id="KW-0969">Cilium</keyword>
<protein>
    <submittedName>
        <fullName evidence="3">Flagellar basal-body rod modification protein FlgD</fullName>
    </submittedName>
</protein>
<keyword evidence="4" id="KW-1185">Reference proteome</keyword>
<organism evidence="3 4">
    <name type="scientific">Paenibacillus shirakamiensis</name>
    <dbReference type="NCBI Taxonomy" id="1265935"/>
    <lineage>
        <taxon>Bacteria</taxon>
        <taxon>Bacillati</taxon>
        <taxon>Bacillota</taxon>
        <taxon>Bacilli</taxon>
        <taxon>Bacillales</taxon>
        <taxon>Paenibacillaceae</taxon>
        <taxon>Paenibacillus</taxon>
    </lineage>
</organism>
<dbReference type="Pfam" id="PF03963">
    <property type="entry name" value="FlgD"/>
    <property type="match status" value="1"/>
</dbReference>
<comment type="caution">
    <text evidence="3">The sequence shown here is derived from an EMBL/GenBank/DDBJ whole genome shotgun (WGS) entry which is preliminary data.</text>
</comment>
<evidence type="ECO:0000256" key="1">
    <source>
        <dbReference type="ARBA" id="ARBA00010577"/>
    </source>
</evidence>
<evidence type="ECO:0000256" key="2">
    <source>
        <dbReference type="ARBA" id="ARBA00022795"/>
    </source>
</evidence>
<keyword evidence="3" id="KW-0966">Cell projection</keyword>
<accession>A0ABS4JJ22</accession>
<name>A0ABS4JJ22_9BACL</name>
<evidence type="ECO:0000313" key="3">
    <source>
        <dbReference type="EMBL" id="MBP2001115.1"/>
    </source>
</evidence>
<dbReference type="Proteomes" id="UP001519288">
    <property type="component" value="Unassembled WGS sequence"/>
</dbReference>
<gene>
    <name evidence="3" type="ORF">J2Z69_002158</name>
</gene>
<dbReference type="RefSeq" id="WP_209861922.1">
    <property type="nucleotide sequence ID" value="NZ_JAGGLD010000003.1"/>
</dbReference>
<proteinExistence type="inferred from homology"/>
<sequence>MANVTPTNTTWPNYSTSNVQKAAAKDNQSMGKDQFLKILITQLSNQDPTQPLQDKEFIAQMAQFTSVEQLMNISTQLTNMNQNLGNLSGLIGKQITWSETTKGVEYDSSTGQAVTNTSSLNGIVDSIVIRSGVQYAKVGDKEVALDKILQIDNSKPTTSAATNTTTGAGMP</sequence>
<dbReference type="InterPro" id="IPR005648">
    <property type="entry name" value="FlgD"/>
</dbReference>
<evidence type="ECO:0000313" key="4">
    <source>
        <dbReference type="Proteomes" id="UP001519288"/>
    </source>
</evidence>
<dbReference type="EMBL" id="JAGGLD010000003">
    <property type="protein sequence ID" value="MBP2001115.1"/>
    <property type="molecule type" value="Genomic_DNA"/>
</dbReference>
<keyword evidence="2" id="KW-1005">Bacterial flagellum biogenesis</keyword>